<dbReference type="EMBL" id="WJQU01000004">
    <property type="protein sequence ID" value="KAJ6635874.1"/>
    <property type="molecule type" value="Genomic_DNA"/>
</dbReference>
<evidence type="ECO:0000256" key="4">
    <source>
        <dbReference type="SAM" id="SignalP"/>
    </source>
</evidence>
<dbReference type="PANTHER" id="PTHR11008">
    <property type="entry name" value="PROTEIN TAKEOUT-LIKE PROTEIN"/>
    <property type="match status" value="1"/>
</dbReference>
<dbReference type="Gene3D" id="3.15.10.30">
    <property type="entry name" value="Haemolymph juvenile hormone binding protein"/>
    <property type="match status" value="1"/>
</dbReference>
<sequence length="251" mass="28555">MIGFHMLSGILILLITIVWSCNGENFPTSIKKCKNEDKKCIATTISDIIKRAATTGMPELGIKPINPYPLPKVNIERGQGAVILRIILKDASLIGIDCYVIDKINGFDRNPRDSVFELIGRCNSISIVGPYKMSGRFLLLPVAGEGMSTITFHKVNFTMNWQTDVETRDGKDYLKIKSVDYKSSIKRLHMNMENLFNNKALSDNMNTIFNENYQLIFNEIQEPVEKSFENILLDVIQPVFDKFPYNEMFAE</sequence>
<accession>A0A9Q0MQN5</accession>
<protein>
    <submittedName>
        <fullName evidence="5">Protein takeout</fullName>
    </submittedName>
</protein>
<keyword evidence="2" id="KW-0090">Biological rhythms</keyword>
<feature type="chain" id="PRO_5040233686" evidence="4">
    <location>
        <begin position="24"/>
        <end position="251"/>
    </location>
</feature>
<dbReference type="OrthoDB" id="8190514at2759"/>
<evidence type="ECO:0000256" key="1">
    <source>
        <dbReference type="ARBA" id="ARBA00022729"/>
    </source>
</evidence>
<dbReference type="Pfam" id="PF06585">
    <property type="entry name" value="JHBP"/>
    <property type="match status" value="1"/>
</dbReference>
<organism evidence="5 6">
    <name type="scientific">Pseudolycoriella hygida</name>
    <dbReference type="NCBI Taxonomy" id="35572"/>
    <lineage>
        <taxon>Eukaryota</taxon>
        <taxon>Metazoa</taxon>
        <taxon>Ecdysozoa</taxon>
        <taxon>Arthropoda</taxon>
        <taxon>Hexapoda</taxon>
        <taxon>Insecta</taxon>
        <taxon>Pterygota</taxon>
        <taxon>Neoptera</taxon>
        <taxon>Endopterygota</taxon>
        <taxon>Diptera</taxon>
        <taxon>Nematocera</taxon>
        <taxon>Sciaroidea</taxon>
        <taxon>Sciaridae</taxon>
        <taxon>Pseudolycoriella</taxon>
    </lineage>
</organism>
<dbReference type="AlphaFoldDB" id="A0A9Q0MQN5"/>
<comment type="similarity">
    <text evidence="3">Belongs to the TO family.</text>
</comment>
<dbReference type="Proteomes" id="UP001151699">
    <property type="component" value="Chromosome C"/>
</dbReference>
<evidence type="ECO:0000313" key="5">
    <source>
        <dbReference type="EMBL" id="KAJ6635874.1"/>
    </source>
</evidence>
<comment type="caution">
    <text evidence="5">The sequence shown here is derived from an EMBL/GenBank/DDBJ whole genome shotgun (WGS) entry which is preliminary data.</text>
</comment>
<dbReference type="FunFam" id="3.15.10.30:FF:000001">
    <property type="entry name" value="Takeout-like protein 1"/>
    <property type="match status" value="1"/>
</dbReference>
<feature type="signal peptide" evidence="4">
    <location>
        <begin position="1"/>
        <end position="23"/>
    </location>
</feature>
<name>A0A9Q0MQN5_9DIPT</name>
<dbReference type="SMART" id="SM00700">
    <property type="entry name" value="JHBP"/>
    <property type="match status" value="1"/>
</dbReference>
<gene>
    <name evidence="5" type="primary">to_5</name>
    <name evidence="5" type="ORF">Bhyg_14460</name>
</gene>
<evidence type="ECO:0000256" key="3">
    <source>
        <dbReference type="ARBA" id="ARBA00060902"/>
    </source>
</evidence>
<evidence type="ECO:0000256" key="2">
    <source>
        <dbReference type="ARBA" id="ARBA00023108"/>
    </source>
</evidence>
<reference evidence="5" key="1">
    <citation type="submission" date="2022-07" db="EMBL/GenBank/DDBJ databases">
        <authorList>
            <person name="Trinca V."/>
            <person name="Uliana J.V.C."/>
            <person name="Torres T.T."/>
            <person name="Ward R.J."/>
            <person name="Monesi N."/>
        </authorList>
    </citation>
    <scope>NUCLEOTIDE SEQUENCE</scope>
    <source>
        <strain evidence="5">HSMRA1968</strain>
        <tissue evidence="5">Whole embryos</tissue>
    </source>
</reference>
<dbReference type="PANTHER" id="PTHR11008:SF32">
    <property type="entry name" value="CIRCADIAN CLOCK-CONTROLLED PROTEIN DAYWAKE-RELATED"/>
    <property type="match status" value="1"/>
</dbReference>
<dbReference type="GO" id="GO:0007623">
    <property type="term" value="P:circadian rhythm"/>
    <property type="evidence" value="ECO:0007669"/>
    <property type="project" value="UniProtKB-ARBA"/>
</dbReference>
<dbReference type="InterPro" id="IPR010562">
    <property type="entry name" value="Haemolymph_juvenile_hormone-bd"/>
</dbReference>
<keyword evidence="6" id="KW-1185">Reference proteome</keyword>
<proteinExistence type="inferred from homology"/>
<dbReference type="InterPro" id="IPR038606">
    <property type="entry name" value="To_sf"/>
</dbReference>
<dbReference type="GO" id="GO:0005615">
    <property type="term" value="C:extracellular space"/>
    <property type="evidence" value="ECO:0007669"/>
    <property type="project" value="TreeGrafter"/>
</dbReference>
<evidence type="ECO:0000313" key="6">
    <source>
        <dbReference type="Proteomes" id="UP001151699"/>
    </source>
</evidence>
<keyword evidence="1 4" id="KW-0732">Signal</keyword>